<feature type="compositionally biased region" description="Pro residues" evidence="4">
    <location>
        <begin position="61"/>
        <end position="72"/>
    </location>
</feature>
<keyword evidence="2 3" id="KW-0862">Zinc</keyword>
<feature type="binding site" evidence="3">
    <location>
        <position position="17"/>
    </location>
    <ligand>
        <name>Zn(2+)</name>
        <dbReference type="ChEBI" id="CHEBI:29105"/>
    </ligand>
</feature>
<dbReference type="PANTHER" id="PTHR36150:SF1">
    <property type="entry name" value="DNA GYRASE INHIBITOR YACG"/>
    <property type="match status" value="1"/>
</dbReference>
<proteinExistence type="inferred from homology"/>
<reference evidence="5 6" key="1">
    <citation type="submission" date="2024-09" db="EMBL/GenBank/DDBJ databases">
        <authorList>
            <person name="Sun Q."/>
            <person name="Mori K."/>
        </authorList>
    </citation>
    <scope>NUCLEOTIDE SEQUENCE [LARGE SCALE GENOMIC DNA]</scope>
    <source>
        <strain evidence="5 6">NCAIM B.02336</strain>
    </source>
</reference>
<feature type="binding site" evidence="3">
    <location>
        <position position="14"/>
    </location>
    <ligand>
        <name>Zn(2+)</name>
        <dbReference type="ChEBI" id="CHEBI:29105"/>
    </ligand>
</feature>
<keyword evidence="1 3" id="KW-0479">Metal-binding</keyword>
<dbReference type="Pfam" id="PF03884">
    <property type="entry name" value="YacG"/>
    <property type="match status" value="1"/>
</dbReference>
<name>A0ABV6PUZ4_9BURK</name>
<dbReference type="SUPFAM" id="SSF57716">
    <property type="entry name" value="Glucocorticoid receptor-like (DNA-binding domain)"/>
    <property type="match status" value="1"/>
</dbReference>
<feature type="binding site" evidence="3">
    <location>
        <position position="33"/>
    </location>
    <ligand>
        <name>Zn(2+)</name>
        <dbReference type="ChEBI" id="CHEBI:29105"/>
    </ligand>
</feature>
<evidence type="ECO:0000256" key="4">
    <source>
        <dbReference type="SAM" id="MobiDB-lite"/>
    </source>
</evidence>
<evidence type="ECO:0000256" key="3">
    <source>
        <dbReference type="HAMAP-Rule" id="MF_00649"/>
    </source>
</evidence>
<comment type="similarity">
    <text evidence="3">Belongs to the DNA gyrase inhibitor YacG family.</text>
</comment>
<evidence type="ECO:0000313" key="6">
    <source>
        <dbReference type="Proteomes" id="UP001589834"/>
    </source>
</evidence>
<comment type="subunit">
    <text evidence="3">Interacts with GyrB.</text>
</comment>
<keyword evidence="6" id="KW-1185">Reference proteome</keyword>
<dbReference type="InterPro" id="IPR005584">
    <property type="entry name" value="DNA_gyrase_inhibitor_YacG"/>
</dbReference>
<dbReference type="InterPro" id="IPR013088">
    <property type="entry name" value="Znf_NHR/GATA"/>
</dbReference>
<comment type="caution">
    <text evidence="5">The sequence shown here is derived from an EMBL/GenBank/DDBJ whole genome shotgun (WGS) entry which is preliminary data.</text>
</comment>
<evidence type="ECO:0000313" key="5">
    <source>
        <dbReference type="EMBL" id="MFC0592768.1"/>
    </source>
</evidence>
<comment type="function">
    <text evidence="3">Inhibits all the catalytic activities of DNA gyrase by preventing its interaction with DNA. Acts by binding directly to the C-terminal domain of GyrB, which probably disrupts DNA binding by the gyrase.</text>
</comment>
<accession>A0ABV6PUZ4</accession>
<dbReference type="Proteomes" id="UP001589834">
    <property type="component" value="Unassembled WGS sequence"/>
</dbReference>
<feature type="region of interest" description="Disordered" evidence="4">
    <location>
        <begin position="51"/>
        <end position="72"/>
    </location>
</feature>
<evidence type="ECO:0000256" key="1">
    <source>
        <dbReference type="ARBA" id="ARBA00022723"/>
    </source>
</evidence>
<sequence length="72" mass="7953">MSDDVTPRASTVRCPACGGPSRYAADNPWRPFCSQRCKLHDLGDWANERFRVEAQDADDPSPAPPVPHVPPH</sequence>
<feature type="binding site" evidence="3">
    <location>
        <position position="37"/>
    </location>
    <ligand>
        <name>Zn(2+)</name>
        <dbReference type="ChEBI" id="CHEBI:29105"/>
    </ligand>
</feature>
<organism evidence="5 6">
    <name type="scientific">Ottowia pentelensis</name>
    <dbReference type="NCBI Taxonomy" id="511108"/>
    <lineage>
        <taxon>Bacteria</taxon>
        <taxon>Pseudomonadati</taxon>
        <taxon>Pseudomonadota</taxon>
        <taxon>Betaproteobacteria</taxon>
        <taxon>Burkholderiales</taxon>
        <taxon>Comamonadaceae</taxon>
        <taxon>Ottowia</taxon>
    </lineage>
</organism>
<dbReference type="Gene3D" id="3.30.50.10">
    <property type="entry name" value="Erythroid Transcription Factor GATA-1, subunit A"/>
    <property type="match status" value="1"/>
</dbReference>
<dbReference type="RefSeq" id="WP_377482476.1">
    <property type="nucleotide sequence ID" value="NZ_JBHLTN010000018.1"/>
</dbReference>
<gene>
    <name evidence="3" type="primary">yacG</name>
    <name evidence="5" type="ORF">ACFFGG_09385</name>
</gene>
<protein>
    <recommendedName>
        <fullName evidence="3">DNA gyrase inhibitor YacG</fullName>
    </recommendedName>
</protein>
<evidence type="ECO:0000256" key="2">
    <source>
        <dbReference type="ARBA" id="ARBA00022833"/>
    </source>
</evidence>
<dbReference type="EMBL" id="JBHLTN010000018">
    <property type="protein sequence ID" value="MFC0592768.1"/>
    <property type="molecule type" value="Genomic_DNA"/>
</dbReference>
<dbReference type="HAMAP" id="MF_00649">
    <property type="entry name" value="DNA_gyrase_inhibitor_YacG"/>
    <property type="match status" value="1"/>
</dbReference>
<comment type="cofactor">
    <cofactor evidence="3">
        <name>Zn(2+)</name>
        <dbReference type="ChEBI" id="CHEBI:29105"/>
    </cofactor>
    <text evidence="3">Binds 1 zinc ion.</text>
</comment>
<dbReference type="PANTHER" id="PTHR36150">
    <property type="entry name" value="DNA GYRASE INHIBITOR YACG"/>
    <property type="match status" value="1"/>
</dbReference>